<comment type="caution">
    <text evidence="1">The sequence shown here is derived from an EMBL/GenBank/DDBJ whole genome shotgun (WGS) entry which is preliminary data.</text>
</comment>
<dbReference type="Proteomes" id="UP001165064">
    <property type="component" value="Unassembled WGS sequence"/>
</dbReference>
<sequence>MIELEVLMQLEKKSRSGEKLRWGFVEVMNLMMISAVRHSESQNHLPSPKPTIDVIFRLAEAIAIIDVSTRRIQLDRSRYLTPSGCVKLMVGLAIKSS</sequence>
<evidence type="ECO:0000313" key="2">
    <source>
        <dbReference type="Proteomes" id="UP001165064"/>
    </source>
</evidence>
<proteinExistence type="predicted"/>
<keyword evidence="2" id="KW-1185">Reference proteome</keyword>
<evidence type="ECO:0000313" key="1">
    <source>
        <dbReference type="EMBL" id="GMF00625.1"/>
    </source>
</evidence>
<protein>
    <submittedName>
        <fullName evidence="1">Unnamed protein product</fullName>
    </submittedName>
</protein>
<gene>
    <name evidence="1" type="ORF">Amon02_001104500</name>
</gene>
<organism evidence="1 2">
    <name type="scientific">Ambrosiozyma monospora</name>
    <name type="common">Yeast</name>
    <name type="synonym">Endomycopsis monosporus</name>
    <dbReference type="NCBI Taxonomy" id="43982"/>
    <lineage>
        <taxon>Eukaryota</taxon>
        <taxon>Fungi</taxon>
        <taxon>Dikarya</taxon>
        <taxon>Ascomycota</taxon>
        <taxon>Saccharomycotina</taxon>
        <taxon>Pichiomycetes</taxon>
        <taxon>Pichiales</taxon>
        <taxon>Pichiaceae</taxon>
        <taxon>Ambrosiozyma</taxon>
    </lineage>
</organism>
<accession>A0ACB5U2L4</accession>
<name>A0ACB5U2L4_AMBMO</name>
<dbReference type="EMBL" id="BSXS01011489">
    <property type="protein sequence ID" value="GMF00625.1"/>
    <property type="molecule type" value="Genomic_DNA"/>
</dbReference>
<reference evidence="1" key="1">
    <citation type="submission" date="2023-04" db="EMBL/GenBank/DDBJ databases">
        <title>Ambrosiozyma monospora NBRC 10751.</title>
        <authorList>
            <person name="Ichikawa N."/>
            <person name="Sato H."/>
            <person name="Tonouchi N."/>
        </authorList>
    </citation>
    <scope>NUCLEOTIDE SEQUENCE</scope>
    <source>
        <strain evidence="1">NBRC 10751</strain>
    </source>
</reference>